<evidence type="ECO:0000256" key="1">
    <source>
        <dbReference type="SAM" id="SignalP"/>
    </source>
</evidence>
<protein>
    <submittedName>
        <fullName evidence="2">Rodlin</fullName>
    </submittedName>
</protein>
<dbReference type="Pfam" id="PF25848">
    <property type="entry name" value="Rodlin"/>
    <property type="match status" value="1"/>
</dbReference>
<dbReference type="Proteomes" id="UP001221150">
    <property type="component" value="Unassembled WGS sequence"/>
</dbReference>
<organism evidence="2 3">
    <name type="scientific">Streptomyces tropicalis</name>
    <dbReference type="NCBI Taxonomy" id="3034234"/>
    <lineage>
        <taxon>Bacteria</taxon>
        <taxon>Bacillati</taxon>
        <taxon>Actinomycetota</taxon>
        <taxon>Actinomycetes</taxon>
        <taxon>Kitasatosporales</taxon>
        <taxon>Streptomycetaceae</taxon>
        <taxon>Streptomyces</taxon>
    </lineage>
</organism>
<feature type="chain" id="PRO_5045682906" evidence="1">
    <location>
        <begin position="29"/>
        <end position="131"/>
    </location>
</feature>
<gene>
    <name evidence="2" type="ORF">P3H78_02895</name>
</gene>
<keyword evidence="1" id="KW-0732">Signal</keyword>
<sequence>MIKKVVASAALAASVMGVSAAAAPQALAIGNDSGPTVSNGDAALQSYGNSTTYGSMSPQMALVQGSFNKPCVAVNRLPVGAAALGVTAQDIPLLSDDLNQQCTENSSQAKRDGALAHLLQDVSVLSANTGN</sequence>
<dbReference type="NCBIfam" id="NF041022">
    <property type="entry name" value="rodlin_AB"/>
    <property type="match status" value="1"/>
</dbReference>
<dbReference type="EMBL" id="JARJBB010000001">
    <property type="protein sequence ID" value="MDF3297588.1"/>
    <property type="molecule type" value="Genomic_DNA"/>
</dbReference>
<name>A0ABT5ZZC9_9ACTN</name>
<evidence type="ECO:0000313" key="3">
    <source>
        <dbReference type="Proteomes" id="UP001221150"/>
    </source>
</evidence>
<accession>A0ABT5ZZC9</accession>
<feature type="signal peptide" evidence="1">
    <location>
        <begin position="1"/>
        <end position="28"/>
    </location>
</feature>
<dbReference type="RefSeq" id="WP_276107112.1">
    <property type="nucleotide sequence ID" value="NZ_JARJBB010000001.1"/>
</dbReference>
<evidence type="ECO:0000313" key="2">
    <source>
        <dbReference type="EMBL" id="MDF3297588.1"/>
    </source>
</evidence>
<comment type="caution">
    <text evidence="2">The sequence shown here is derived from an EMBL/GenBank/DDBJ whole genome shotgun (WGS) entry which is preliminary data.</text>
</comment>
<proteinExistence type="predicted"/>
<dbReference type="InterPro" id="IPR047736">
    <property type="entry name" value="RdlA/B-like"/>
</dbReference>
<reference evidence="2 3" key="1">
    <citation type="submission" date="2023-03" db="EMBL/GenBank/DDBJ databases">
        <title>Draft genome sequence of Streptomyces sp. K1PA1 isolated from peat swamp forest in Thailand.</title>
        <authorList>
            <person name="Klaysubun C."/>
            <person name="Duangmal K."/>
        </authorList>
    </citation>
    <scope>NUCLEOTIDE SEQUENCE [LARGE SCALE GENOMIC DNA]</scope>
    <source>
        <strain evidence="2 3">K1PA1</strain>
    </source>
</reference>
<keyword evidence="3" id="KW-1185">Reference proteome</keyword>